<dbReference type="EMBL" id="JAQMRD010000003">
    <property type="protein sequence ID" value="MDB9221993.1"/>
    <property type="molecule type" value="Genomic_DNA"/>
</dbReference>
<dbReference type="Proteomes" id="UP001212263">
    <property type="component" value="Unassembled WGS sequence"/>
</dbReference>
<dbReference type="InterPro" id="IPR023401">
    <property type="entry name" value="ODC_N"/>
</dbReference>
<dbReference type="Gene3D" id="3.30.1780.10">
    <property type="entry name" value="ornithine cyclodeaminase, domain 1"/>
    <property type="match status" value="1"/>
</dbReference>
<dbReference type="InterPro" id="IPR003462">
    <property type="entry name" value="ODC_Mu_crystall"/>
</dbReference>
<evidence type="ECO:0000313" key="2">
    <source>
        <dbReference type="Proteomes" id="UP001212263"/>
    </source>
</evidence>
<dbReference type="RefSeq" id="WP_272053872.1">
    <property type="nucleotide sequence ID" value="NZ_JAQMRB010000001.1"/>
</dbReference>
<sequence>MEKVAKETYIFSCQEIEQALPLCDYIPIIEYVHKRHADHQIYEPDLLHANVAEGEFHLKTGGIRFSTEEYYGVKINGGFFKNRTNYHLPNILGIIYICDARNGYPLAIMDSTVISRYRTGAATAVAAKYLAPKTQIHLGVFGYGTQAEIQIRSLAYVCDLQEIRISGRNPDKARLLIEKLQTEYPFPIYWDTPENTARNSNILVTTTPSRHYYIDKNWIVPGTFIAAIGADSPGKQELSPELVASSVIVADIKKQVCQVGESQHALRESLISPDDIYAELGEIVSGRKKRPEPGKTILYDSTGTALQDIGVGIHLYHLLKQKHSIKFKLFN</sequence>
<dbReference type="SUPFAM" id="SSF51735">
    <property type="entry name" value="NAD(P)-binding Rossmann-fold domains"/>
    <property type="match status" value="1"/>
</dbReference>
<name>A0AAW6FFQ4_9BACT</name>
<dbReference type="Gene3D" id="3.40.50.720">
    <property type="entry name" value="NAD(P)-binding Rossmann-like Domain"/>
    <property type="match status" value="1"/>
</dbReference>
<dbReference type="PANTHER" id="PTHR13812">
    <property type="entry name" value="KETIMINE REDUCTASE MU-CRYSTALLIN"/>
    <property type="match status" value="1"/>
</dbReference>
<proteinExistence type="predicted"/>
<protein>
    <submittedName>
        <fullName evidence="1">Ornithine cyclodeaminase family protein</fullName>
    </submittedName>
</protein>
<dbReference type="Pfam" id="PF02423">
    <property type="entry name" value="OCD_Mu_crystall"/>
    <property type="match status" value="1"/>
</dbReference>
<accession>A0AAW6FFQ4</accession>
<evidence type="ECO:0000313" key="1">
    <source>
        <dbReference type="EMBL" id="MDB9221993.1"/>
    </source>
</evidence>
<dbReference type="PANTHER" id="PTHR13812:SF19">
    <property type="entry name" value="KETIMINE REDUCTASE MU-CRYSTALLIN"/>
    <property type="match status" value="1"/>
</dbReference>
<organism evidence="1 2">
    <name type="scientific">Odoribacter splanchnicus</name>
    <dbReference type="NCBI Taxonomy" id="28118"/>
    <lineage>
        <taxon>Bacteria</taxon>
        <taxon>Pseudomonadati</taxon>
        <taxon>Bacteroidota</taxon>
        <taxon>Bacteroidia</taxon>
        <taxon>Bacteroidales</taxon>
        <taxon>Odoribacteraceae</taxon>
        <taxon>Odoribacter</taxon>
    </lineage>
</organism>
<dbReference type="GO" id="GO:0005737">
    <property type="term" value="C:cytoplasm"/>
    <property type="evidence" value="ECO:0007669"/>
    <property type="project" value="TreeGrafter"/>
</dbReference>
<comment type="caution">
    <text evidence="1">The sequence shown here is derived from an EMBL/GenBank/DDBJ whole genome shotgun (WGS) entry which is preliminary data.</text>
</comment>
<dbReference type="AlphaFoldDB" id="A0AAW6FFQ4"/>
<reference evidence="1" key="1">
    <citation type="submission" date="2023-01" db="EMBL/GenBank/DDBJ databases">
        <title>Human gut microbiome strain richness.</title>
        <authorList>
            <person name="Chen-Liaw A."/>
        </authorList>
    </citation>
    <scope>NUCLEOTIDE SEQUENCE</scope>
    <source>
        <strain evidence="1">RTP21484st1_B7_RTP21484_190118</strain>
    </source>
</reference>
<gene>
    <name evidence="1" type="ORF">PN645_03110</name>
</gene>
<dbReference type="InterPro" id="IPR036291">
    <property type="entry name" value="NAD(P)-bd_dom_sf"/>
</dbReference>